<dbReference type="GO" id="GO:0016874">
    <property type="term" value="F:ligase activity"/>
    <property type="evidence" value="ECO:0007669"/>
    <property type="project" value="UniProtKB-KW"/>
</dbReference>
<comment type="caution">
    <text evidence="1">The sequence shown here is derived from an EMBL/GenBank/DDBJ whole genome shotgun (WGS) entry which is preliminary data.</text>
</comment>
<evidence type="ECO:0000313" key="2">
    <source>
        <dbReference type="Proteomes" id="UP000471147"/>
    </source>
</evidence>
<proteinExistence type="predicted"/>
<dbReference type="RefSeq" id="WP_160352220.1">
    <property type="nucleotide sequence ID" value="NZ_SDWJ01000001.1"/>
</dbReference>
<evidence type="ECO:0000313" key="1">
    <source>
        <dbReference type="EMBL" id="MVZ96211.1"/>
    </source>
</evidence>
<name>A0A6I4LT37_9SPHN</name>
<dbReference type="Gene3D" id="3.90.1140.10">
    <property type="entry name" value="Cyclic phosphodiesterase"/>
    <property type="match status" value="1"/>
</dbReference>
<keyword evidence="1" id="KW-0436">Ligase</keyword>
<dbReference type="InterPro" id="IPR009097">
    <property type="entry name" value="Cyclic_Pdiesterase"/>
</dbReference>
<organism evidence="1 2">
    <name type="scientific">Sphingorhabdus profundilacus</name>
    <dbReference type="NCBI Taxonomy" id="2509718"/>
    <lineage>
        <taxon>Bacteria</taxon>
        <taxon>Pseudomonadati</taxon>
        <taxon>Pseudomonadota</taxon>
        <taxon>Alphaproteobacteria</taxon>
        <taxon>Sphingomonadales</taxon>
        <taxon>Sphingomonadaceae</taxon>
        <taxon>Sphingorhabdus</taxon>
    </lineage>
</organism>
<dbReference type="OrthoDB" id="793003at2"/>
<dbReference type="SUPFAM" id="SSF55144">
    <property type="entry name" value="LigT-like"/>
    <property type="match status" value="1"/>
</dbReference>
<dbReference type="Proteomes" id="UP000471147">
    <property type="component" value="Unassembled WGS sequence"/>
</dbReference>
<keyword evidence="2" id="KW-1185">Reference proteome</keyword>
<gene>
    <name evidence="1" type="ORF">EUU23_00655</name>
</gene>
<dbReference type="EMBL" id="SDWJ01000001">
    <property type="protein sequence ID" value="MVZ96211.1"/>
    <property type="molecule type" value="Genomic_DNA"/>
</dbReference>
<accession>A0A6I4LT37</accession>
<dbReference type="AlphaFoldDB" id="A0A6I4LT37"/>
<sequence length="168" mass="18595">MTAPIIITAEMGKADQAWSNALRRAHFPAERNFLDAHITLFHHLPPSHLAEIKSRLSALAKECPAPVATLSDVMMLGRGVAYRVESPELLALRDELAAEFQGLLIPQDQSRPRLHITVQNKVEPAIAKALHAALVQDFRPRPLAIAGLGAHYYRGGPWDLIGRWSFRG</sequence>
<reference evidence="1 2" key="1">
    <citation type="submission" date="2019-01" db="EMBL/GenBank/DDBJ databases">
        <title>Sphingorhabdus lacus sp.nov., isolated from an oligotrophic freshwater lake.</title>
        <authorList>
            <person name="Park M."/>
        </authorList>
    </citation>
    <scope>NUCLEOTIDE SEQUENCE [LARGE SCALE GENOMIC DNA]</scope>
    <source>
        <strain evidence="1 2">IMCC26285</strain>
    </source>
</reference>
<dbReference type="Pfam" id="PF13563">
    <property type="entry name" value="2_5_RNA_ligase2"/>
    <property type="match status" value="1"/>
</dbReference>
<protein>
    <submittedName>
        <fullName evidence="1">2'-5' RNA ligase family protein</fullName>
    </submittedName>
</protein>